<comment type="caution">
    <text evidence="4">The sequence shown here is derived from an EMBL/GenBank/DDBJ whole genome shotgun (WGS) entry which is preliminary data.</text>
</comment>
<dbReference type="OrthoDB" id="9811296at2"/>
<dbReference type="InterPro" id="IPR004102">
    <property type="entry name" value="Poly(ADP-ribose)pol_reg_dom"/>
</dbReference>
<dbReference type="SUPFAM" id="SSF53187">
    <property type="entry name" value="Zn-dependent exopeptidases"/>
    <property type="match status" value="1"/>
</dbReference>
<dbReference type="Pfam" id="PF00246">
    <property type="entry name" value="Peptidase_M14"/>
    <property type="match status" value="1"/>
</dbReference>
<reference evidence="4 5" key="1">
    <citation type="submission" date="2012-01" db="EMBL/GenBank/DDBJ databases">
        <title>The Genome Sequence of Facklamia languida CCUG 37842.</title>
        <authorList>
            <consortium name="The Broad Institute Genome Sequencing Platform"/>
            <person name="Earl A."/>
            <person name="Ward D."/>
            <person name="Feldgarden M."/>
            <person name="Gevers D."/>
            <person name="Huys G."/>
            <person name="Young S.K."/>
            <person name="Zeng Q."/>
            <person name="Gargeya S."/>
            <person name="Fitzgerald M."/>
            <person name="Haas B."/>
            <person name="Abouelleil A."/>
            <person name="Alvarado L."/>
            <person name="Arachchi H.M."/>
            <person name="Berlin A."/>
            <person name="Chapman S.B."/>
            <person name="Gearin G."/>
            <person name="Goldberg J."/>
            <person name="Griggs A."/>
            <person name="Gujja S."/>
            <person name="Hansen M."/>
            <person name="Heiman D."/>
            <person name="Howarth C."/>
            <person name="Larimer J."/>
            <person name="Lui A."/>
            <person name="MacDonald P.J.P."/>
            <person name="McCowen C."/>
            <person name="Montmayeur A."/>
            <person name="Murphy C."/>
            <person name="Neiman D."/>
            <person name="Pearson M."/>
            <person name="Priest M."/>
            <person name="Roberts A."/>
            <person name="Saif S."/>
            <person name="Shea T."/>
            <person name="Sisk P."/>
            <person name="Stolte C."/>
            <person name="Sykes S."/>
            <person name="Wortman J."/>
            <person name="Nusbaum C."/>
            <person name="Birren B."/>
        </authorList>
    </citation>
    <scope>NUCLEOTIDE SEQUENCE [LARGE SCALE GENOMIC DNA]</scope>
    <source>
        <strain evidence="4 5">CCUG 37842</strain>
    </source>
</reference>
<accession>H3NIF9</accession>
<comment type="similarity">
    <text evidence="1">Belongs to the peptidase M14 family.</text>
</comment>
<dbReference type="eggNOG" id="COG2866">
    <property type="taxonomic scope" value="Bacteria"/>
</dbReference>
<dbReference type="PATRIC" id="fig|883113.3.peg.649"/>
<dbReference type="GO" id="GO:0008270">
    <property type="term" value="F:zinc ion binding"/>
    <property type="evidence" value="ECO:0007669"/>
    <property type="project" value="InterPro"/>
</dbReference>
<feature type="domain" description="Peptidase M14" evidence="3">
    <location>
        <begin position="17"/>
        <end position="308"/>
    </location>
</feature>
<evidence type="ECO:0000259" key="2">
    <source>
        <dbReference type="PROSITE" id="PS51060"/>
    </source>
</evidence>
<evidence type="ECO:0000259" key="3">
    <source>
        <dbReference type="PROSITE" id="PS52035"/>
    </source>
</evidence>
<feature type="active site" description="Proton donor/acceptor" evidence="1">
    <location>
        <position position="281"/>
    </location>
</feature>
<feature type="domain" description="PARP alpha-helical" evidence="2">
    <location>
        <begin position="400"/>
        <end position="460"/>
    </location>
</feature>
<name>H3NIF9_9LACT</name>
<dbReference type="Gene3D" id="3.40.630.10">
    <property type="entry name" value="Zn peptidases"/>
    <property type="match status" value="1"/>
</dbReference>
<evidence type="ECO:0000313" key="5">
    <source>
        <dbReference type="Proteomes" id="UP000006190"/>
    </source>
</evidence>
<dbReference type="RefSeq" id="WP_006308675.1">
    <property type="nucleotide sequence ID" value="NZ_JH601133.1"/>
</dbReference>
<evidence type="ECO:0000313" key="4">
    <source>
        <dbReference type="EMBL" id="EHR37469.1"/>
    </source>
</evidence>
<dbReference type="InterPro" id="IPR000834">
    <property type="entry name" value="Peptidase_M14"/>
</dbReference>
<evidence type="ECO:0000256" key="1">
    <source>
        <dbReference type="PROSITE-ProRule" id="PRU01379"/>
    </source>
</evidence>
<dbReference type="GO" id="GO:0006508">
    <property type="term" value="P:proteolysis"/>
    <property type="evidence" value="ECO:0007669"/>
    <property type="project" value="InterPro"/>
</dbReference>
<dbReference type="Proteomes" id="UP000006190">
    <property type="component" value="Unassembled WGS sequence"/>
</dbReference>
<dbReference type="PROSITE" id="PS51060">
    <property type="entry name" value="PARP_ALPHA_HD"/>
    <property type="match status" value="1"/>
</dbReference>
<dbReference type="STRING" id="883113.HMPREF9708_00648"/>
<dbReference type="PROSITE" id="PS52035">
    <property type="entry name" value="PEPTIDASE_M14"/>
    <property type="match status" value="1"/>
</dbReference>
<organism evidence="4 5">
    <name type="scientific">Facklamia languida CCUG 37842</name>
    <dbReference type="NCBI Taxonomy" id="883113"/>
    <lineage>
        <taxon>Bacteria</taxon>
        <taxon>Bacillati</taxon>
        <taxon>Bacillota</taxon>
        <taxon>Bacilli</taxon>
        <taxon>Lactobacillales</taxon>
        <taxon>Aerococcaceae</taxon>
        <taxon>Facklamia</taxon>
    </lineage>
</organism>
<protein>
    <submittedName>
        <fullName evidence="4">Uncharacterized protein</fullName>
    </submittedName>
</protein>
<gene>
    <name evidence="4" type="ORF">HMPREF9708_00648</name>
</gene>
<dbReference type="HOGENOM" id="CLU_047694_1_0_9"/>
<proteinExistence type="inferred from homology"/>
<dbReference type="AlphaFoldDB" id="H3NIF9"/>
<dbReference type="EMBL" id="AGEG01000006">
    <property type="protein sequence ID" value="EHR37469.1"/>
    <property type="molecule type" value="Genomic_DNA"/>
</dbReference>
<sequence>MIEMVEEILTTIPDYKEFLTVEEMDENTLRLAEEYPDIVKVKIAGHSRNGHPIYLLTIGSGKYDAMLYGCPHPNEPIGAMMLEFLSNELATNADLRISSDYTWHIIKCIDVDGTKLNEGWFKGELTLTRYARDFFRPAAYEQVEWTYPFEYKDYKFDSPLPETKILMNLIDEIKPDFVYGLHNAGFGGTYWYINNELPDLWEDFYNASSRQGLPLHLGEPEVSFIKPYAPAIFPFISSKDTYDHYEKYGDESPAQMMANSGGSTESYIADSGLNSYFLVTELPYFYDERIDSEKEMNITRKESILSGIEISQTVNSLIGDKMDVIDSCISDENPFYKMVKQEQMYSKKGLSAEINYINDNEEYNQPCKESEYLDSNIIRRFYTLLSLSLAIRSCEYEIRKGNSNEIIKDVLKDLLDYFSIKAAECEKLINYNVIPIKKLISVQLECGLLLMNKIRERVEK</sequence>
<keyword evidence="5" id="KW-1185">Reference proteome</keyword>
<dbReference type="GO" id="GO:0004181">
    <property type="term" value="F:metallocarboxypeptidase activity"/>
    <property type="evidence" value="ECO:0007669"/>
    <property type="project" value="InterPro"/>
</dbReference>
<dbReference type="GO" id="GO:0003950">
    <property type="term" value="F:NAD+ poly-ADP-ribosyltransferase activity"/>
    <property type="evidence" value="ECO:0007669"/>
    <property type="project" value="InterPro"/>
</dbReference>